<protein>
    <submittedName>
        <fullName evidence="3">Acetyltransferase (GNAT) family protein</fullName>
    </submittedName>
</protein>
<organism evidence="3 4">
    <name type="scientific">Caulifigura coniformis</name>
    <dbReference type="NCBI Taxonomy" id="2527983"/>
    <lineage>
        <taxon>Bacteria</taxon>
        <taxon>Pseudomonadati</taxon>
        <taxon>Planctomycetota</taxon>
        <taxon>Planctomycetia</taxon>
        <taxon>Planctomycetales</taxon>
        <taxon>Planctomycetaceae</taxon>
        <taxon>Caulifigura</taxon>
    </lineage>
</organism>
<dbReference type="KEGG" id="ccos:Pan44_22520"/>
<keyword evidence="4" id="KW-1185">Reference proteome</keyword>
<keyword evidence="3" id="KW-0808">Transferase</keyword>
<keyword evidence="1" id="KW-0472">Membrane</keyword>
<dbReference type="Gene3D" id="3.40.630.30">
    <property type="match status" value="1"/>
</dbReference>
<dbReference type="OrthoDB" id="9795206at2"/>
<keyword evidence="1" id="KW-0812">Transmembrane</keyword>
<dbReference type="InterPro" id="IPR051531">
    <property type="entry name" value="N-acetyltransferase"/>
</dbReference>
<accession>A0A517SDM9</accession>
<evidence type="ECO:0000313" key="4">
    <source>
        <dbReference type="Proteomes" id="UP000315700"/>
    </source>
</evidence>
<dbReference type="PANTHER" id="PTHR43792:SF1">
    <property type="entry name" value="N-ACETYLTRANSFERASE DOMAIN-CONTAINING PROTEIN"/>
    <property type="match status" value="1"/>
</dbReference>
<dbReference type="EMBL" id="CP036271">
    <property type="protein sequence ID" value="QDT54225.1"/>
    <property type="molecule type" value="Genomic_DNA"/>
</dbReference>
<evidence type="ECO:0000313" key="3">
    <source>
        <dbReference type="EMBL" id="QDT54225.1"/>
    </source>
</evidence>
<dbReference type="GO" id="GO:0016747">
    <property type="term" value="F:acyltransferase activity, transferring groups other than amino-acyl groups"/>
    <property type="evidence" value="ECO:0007669"/>
    <property type="project" value="InterPro"/>
</dbReference>
<name>A0A517SDM9_9PLAN</name>
<sequence length="186" mass="20888">MAEEDETPVMPTLETERLVLTPLTADDAAAMYPELSDSGLYEHMDADPPESEAQLAEYYRQLERRVSPDRDERWLHWIIRSRATGEPMGFVRATVAAGSLGIIAYTIFRRFHRQGFAGEATRAAISHLLDEEIEHFIARVNPRNEASRRLLTRLGFEVASSGTAPGTDLFFAADRQSLRLEPAAQV</sequence>
<dbReference type="SUPFAM" id="SSF55729">
    <property type="entry name" value="Acyl-CoA N-acyltransferases (Nat)"/>
    <property type="match status" value="1"/>
</dbReference>
<feature type="transmembrane region" description="Helical" evidence="1">
    <location>
        <begin position="90"/>
        <end position="108"/>
    </location>
</feature>
<dbReference type="InParanoid" id="A0A517SDM9"/>
<dbReference type="InterPro" id="IPR000182">
    <property type="entry name" value="GNAT_dom"/>
</dbReference>
<keyword evidence="1" id="KW-1133">Transmembrane helix</keyword>
<dbReference type="Proteomes" id="UP000315700">
    <property type="component" value="Chromosome"/>
</dbReference>
<dbReference type="InterPro" id="IPR016181">
    <property type="entry name" value="Acyl_CoA_acyltransferase"/>
</dbReference>
<dbReference type="Pfam" id="PF13302">
    <property type="entry name" value="Acetyltransf_3"/>
    <property type="match status" value="1"/>
</dbReference>
<proteinExistence type="predicted"/>
<evidence type="ECO:0000256" key="1">
    <source>
        <dbReference type="SAM" id="Phobius"/>
    </source>
</evidence>
<reference evidence="3 4" key="1">
    <citation type="submission" date="2019-02" db="EMBL/GenBank/DDBJ databases">
        <title>Deep-cultivation of Planctomycetes and their phenomic and genomic characterization uncovers novel biology.</title>
        <authorList>
            <person name="Wiegand S."/>
            <person name="Jogler M."/>
            <person name="Boedeker C."/>
            <person name="Pinto D."/>
            <person name="Vollmers J."/>
            <person name="Rivas-Marin E."/>
            <person name="Kohn T."/>
            <person name="Peeters S.H."/>
            <person name="Heuer A."/>
            <person name="Rast P."/>
            <person name="Oberbeckmann S."/>
            <person name="Bunk B."/>
            <person name="Jeske O."/>
            <person name="Meyerdierks A."/>
            <person name="Storesund J.E."/>
            <person name="Kallscheuer N."/>
            <person name="Luecker S."/>
            <person name="Lage O.M."/>
            <person name="Pohl T."/>
            <person name="Merkel B.J."/>
            <person name="Hornburger P."/>
            <person name="Mueller R.-W."/>
            <person name="Bruemmer F."/>
            <person name="Labrenz M."/>
            <person name="Spormann A.M."/>
            <person name="Op den Camp H."/>
            <person name="Overmann J."/>
            <person name="Amann R."/>
            <person name="Jetten M.S.M."/>
            <person name="Mascher T."/>
            <person name="Medema M.H."/>
            <person name="Devos D.P."/>
            <person name="Kaster A.-K."/>
            <person name="Ovreas L."/>
            <person name="Rohde M."/>
            <person name="Galperin M.Y."/>
            <person name="Jogler C."/>
        </authorList>
    </citation>
    <scope>NUCLEOTIDE SEQUENCE [LARGE SCALE GENOMIC DNA]</scope>
    <source>
        <strain evidence="3 4">Pan44</strain>
    </source>
</reference>
<dbReference type="AlphaFoldDB" id="A0A517SDM9"/>
<dbReference type="PANTHER" id="PTHR43792">
    <property type="entry name" value="GNAT FAMILY, PUTATIVE (AFU_ORTHOLOGUE AFUA_3G00765)-RELATED-RELATED"/>
    <property type="match status" value="1"/>
</dbReference>
<gene>
    <name evidence="3" type="ORF">Pan44_22520</name>
</gene>
<dbReference type="RefSeq" id="WP_145030081.1">
    <property type="nucleotide sequence ID" value="NZ_CP036271.1"/>
</dbReference>
<feature type="domain" description="N-acetyltransferase" evidence="2">
    <location>
        <begin position="18"/>
        <end position="181"/>
    </location>
</feature>
<dbReference type="PROSITE" id="PS51186">
    <property type="entry name" value="GNAT"/>
    <property type="match status" value="1"/>
</dbReference>
<evidence type="ECO:0000259" key="2">
    <source>
        <dbReference type="PROSITE" id="PS51186"/>
    </source>
</evidence>